<gene>
    <name evidence="3" type="ORF">R5R35_010744</name>
</gene>
<dbReference type="InterPro" id="IPR007129">
    <property type="entry name" value="Ubiqinol_cyt_c_chaperone_CPB3"/>
</dbReference>
<protein>
    <recommendedName>
        <fullName evidence="2">Ubiquinol-cytochrome c chaperone domain-containing protein</fullName>
    </recommendedName>
</protein>
<dbReference type="PANTHER" id="PTHR12184:SF1">
    <property type="entry name" value="UBIQUINOL-CYTOCHROME-C REDUCTASE COMPLEX ASSEMBLY FACTOR 1"/>
    <property type="match status" value="1"/>
</dbReference>
<sequence>MRTNYCYFRSFCKVLSTCNSNKLMQPCLKNYLIPFNSSLCHPLYSVRRLQTTVAEQSSSNQSVFKAILRKFGWLHFPRSTLARSGYFLYESVADSVDYASFFKVFDLEDSFFSWFLITELHVWMLLVRAMAEGKEGRFLRNRIIEAMWEDVSTRAKKLDVHSLANFREQMNILSEQFQAAIVGYDEGLLSEDRELAGAIWRRFFRQECSDPEQIECLVKYVRKQVKKLDELPQEKVLLSPSITWIPLEPINNVGLR</sequence>
<organism evidence="3 4">
    <name type="scientific">Gryllus longicercus</name>
    <dbReference type="NCBI Taxonomy" id="2509291"/>
    <lineage>
        <taxon>Eukaryota</taxon>
        <taxon>Metazoa</taxon>
        <taxon>Ecdysozoa</taxon>
        <taxon>Arthropoda</taxon>
        <taxon>Hexapoda</taxon>
        <taxon>Insecta</taxon>
        <taxon>Pterygota</taxon>
        <taxon>Neoptera</taxon>
        <taxon>Polyneoptera</taxon>
        <taxon>Orthoptera</taxon>
        <taxon>Ensifera</taxon>
        <taxon>Gryllidea</taxon>
        <taxon>Grylloidea</taxon>
        <taxon>Gryllidae</taxon>
        <taxon>Gryllinae</taxon>
        <taxon>Gryllus</taxon>
    </lineage>
</organism>
<reference evidence="3 4" key="1">
    <citation type="submission" date="2024-03" db="EMBL/GenBank/DDBJ databases">
        <title>The genome assembly and annotation of the cricket Gryllus longicercus Weissman &amp; Gray.</title>
        <authorList>
            <person name="Szrajer S."/>
            <person name="Gray D."/>
            <person name="Ylla G."/>
        </authorList>
    </citation>
    <scope>NUCLEOTIDE SEQUENCE [LARGE SCALE GENOMIC DNA]</scope>
    <source>
        <strain evidence="3">DAG 2021-001</strain>
        <tissue evidence="3">Whole body minus gut</tissue>
    </source>
</reference>
<dbReference type="AlphaFoldDB" id="A0AAN9V7Q6"/>
<comment type="caution">
    <text evidence="3">The sequence shown here is derived from an EMBL/GenBank/DDBJ whole genome shotgun (WGS) entry which is preliminary data.</text>
</comment>
<accession>A0AAN9V7Q6</accession>
<evidence type="ECO:0000313" key="3">
    <source>
        <dbReference type="EMBL" id="KAK7790876.1"/>
    </source>
</evidence>
<dbReference type="InterPro" id="IPR021150">
    <property type="entry name" value="Ubiq_cyt_c_chap"/>
</dbReference>
<feature type="domain" description="Ubiquinol-cytochrome c chaperone" evidence="2">
    <location>
        <begin position="105"/>
        <end position="237"/>
    </location>
</feature>
<dbReference type="GO" id="GO:0005739">
    <property type="term" value="C:mitochondrion"/>
    <property type="evidence" value="ECO:0007669"/>
    <property type="project" value="TreeGrafter"/>
</dbReference>
<keyword evidence="4" id="KW-1185">Reference proteome</keyword>
<dbReference type="GO" id="GO:0034551">
    <property type="term" value="P:mitochondrial respiratory chain complex III assembly"/>
    <property type="evidence" value="ECO:0007669"/>
    <property type="project" value="TreeGrafter"/>
</dbReference>
<comment type="similarity">
    <text evidence="1">Belongs to the CBP3 family.</text>
</comment>
<name>A0AAN9V7Q6_9ORTH</name>
<dbReference type="Proteomes" id="UP001378592">
    <property type="component" value="Unassembled WGS sequence"/>
</dbReference>
<evidence type="ECO:0000256" key="1">
    <source>
        <dbReference type="ARBA" id="ARBA00006407"/>
    </source>
</evidence>
<dbReference type="EMBL" id="JAZDUA010000581">
    <property type="protein sequence ID" value="KAK7790876.1"/>
    <property type="molecule type" value="Genomic_DNA"/>
</dbReference>
<dbReference type="Pfam" id="PF03981">
    <property type="entry name" value="Ubiq_cyt_C_chap"/>
    <property type="match status" value="1"/>
</dbReference>
<evidence type="ECO:0000259" key="2">
    <source>
        <dbReference type="Pfam" id="PF03981"/>
    </source>
</evidence>
<proteinExistence type="inferred from homology"/>
<dbReference type="PANTHER" id="PTHR12184">
    <property type="entry name" value="UBIQUINOL-CYTOCHROME C REDUCTASE COMPLEX ASSEMBLY FACTOR 1 FAMILY MEMBER"/>
    <property type="match status" value="1"/>
</dbReference>
<evidence type="ECO:0000313" key="4">
    <source>
        <dbReference type="Proteomes" id="UP001378592"/>
    </source>
</evidence>